<evidence type="ECO:0000313" key="2">
    <source>
        <dbReference type="Proteomes" id="UP000887572"/>
    </source>
</evidence>
<dbReference type="AlphaFoldDB" id="A0A914HZZ2"/>
<feature type="compositionally biased region" description="Basic and acidic residues" evidence="1">
    <location>
        <begin position="179"/>
        <end position="197"/>
    </location>
</feature>
<evidence type="ECO:0000313" key="3">
    <source>
        <dbReference type="WBParaSite" id="Gr19_v10_g6041.t2"/>
    </source>
</evidence>
<feature type="compositionally biased region" description="Polar residues" evidence="1">
    <location>
        <begin position="295"/>
        <end position="316"/>
    </location>
</feature>
<protein>
    <submittedName>
        <fullName evidence="3">Uncharacterized protein</fullName>
    </submittedName>
</protein>
<feature type="region of interest" description="Disordered" evidence="1">
    <location>
        <begin position="530"/>
        <end position="553"/>
    </location>
</feature>
<keyword evidence="2" id="KW-1185">Reference proteome</keyword>
<evidence type="ECO:0000256" key="1">
    <source>
        <dbReference type="SAM" id="MobiDB-lite"/>
    </source>
</evidence>
<reference evidence="3" key="1">
    <citation type="submission" date="2022-11" db="UniProtKB">
        <authorList>
            <consortium name="WormBaseParasite"/>
        </authorList>
    </citation>
    <scope>IDENTIFICATION</scope>
</reference>
<dbReference type="Proteomes" id="UP000887572">
    <property type="component" value="Unplaced"/>
</dbReference>
<sequence length="553" mass="62097">MQFITTLCTVKTPENEGNSEPEIVPSLNTGLAAPNVHNLDESLHQNHPTNKTDGDSERGEPSLNSWASFDDVHGKKHEMTANPEFPTAEKPDQANESSVPWIKPIEINAENSTFSHKVPSKKTDQDEELDDVYEVLIKDWDDEDDSKNDSTSAGEAQKESDQNDVKILNTDKNIEAITESEHNSEQSPKMYDKKGTKDQQNFNSGSSSTFSINIDPNNGDQNGDEITQIGQNAVVLSEDEAKTYAQNAKLIDQLNSGNNDGINQMPTTDKFASKLMPTKLSRAFSKSKSLRSESAKNSSYKNENEGTSPQNEMNISSPILRSDSFTFEQHHRKKSPSKKHFEIQSDTEPTAVGIVERTPSHRRNKSTESMGLKSAEKDYLPKTEKELLVDTLNAAMNSRTIQQQKIQYISQWKCAKKYWTKYLVNFLWRDEQSAVGLCKAWARIDAKVGEILDAWKPLSTLPMTLVQTFLVTDKLEVDIGGVFVNINEIIEYLRKAHECIFEGKKETTCQNAKIVNANEWDQQIKQFKSEAKKLSSPADKKSQTFPVGPRPNA</sequence>
<feature type="compositionally biased region" description="Basic and acidic residues" evidence="1">
    <location>
        <begin position="38"/>
        <end position="60"/>
    </location>
</feature>
<accession>A0A914HZZ2</accession>
<name>A0A914HZZ2_GLORO</name>
<feature type="compositionally biased region" description="Basic and acidic residues" evidence="1">
    <location>
        <begin position="70"/>
        <end position="79"/>
    </location>
</feature>
<feature type="compositionally biased region" description="Polar residues" evidence="1">
    <location>
        <begin position="198"/>
        <end position="225"/>
    </location>
</feature>
<organism evidence="2 3">
    <name type="scientific">Globodera rostochiensis</name>
    <name type="common">Golden nematode worm</name>
    <name type="synonym">Heterodera rostochiensis</name>
    <dbReference type="NCBI Taxonomy" id="31243"/>
    <lineage>
        <taxon>Eukaryota</taxon>
        <taxon>Metazoa</taxon>
        <taxon>Ecdysozoa</taxon>
        <taxon>Nematoda</taxon>
        <taxon>Chromadorea</taxon>
        <taxon>Rhabditida</taxon>
        <taxon>Tylenchina</taxon>
        <taxon>Tylenchomorpha</taxon>
        <taxon>Tylenchoidea</taxon>
        <taxon>Heteroderidae</taxon>
        <taxon>Heteroderinae</taxon>
        <taxon>Globodera</taxon>
    </lineage>
</organism>
<feature type="region of interest" description="Disordered" evidence="1">
    <location>
        <begin position="283"/>
        <end position="316"/>
    </location>
</feature>
<feature type="region of interest" description="Disordered" evidence="1">
    <location>
        <begin position="1"/>
        <end position="225"/>
    </location>
</feature>
<dbReference type="WBParaSite" id="Gr19_v10_g6041.t2">
    <property type="protein sequence ID" value="Gr19_v10_g6041.t2"/>
    <property type="gene ID" value="Gr19_v10_g6041"/>
</dbReference>
<feature type="compositionally biased region" description="Basic and acidic residues" evidence="1">
    <location>
        <begin position="530"/>
        <end position="542"/>
    </location>
</feature>
<proteinExistence type="predicted"/>